<feature type="compositionally biased region" description="Pro residues" evidence="14">
    <location>
        <begin position="152"/>
        <end position="169"/>
    </location>
</feature>
<evidence type="ECO:0000256" key="9">
    <source>
        <dbReference type="ARBA" id="ARBA00023004"/>
    </source>
</evidence>
<feature type="compositionally biased region" description="Low complexity" evidence="14">
    <location>
        <begin position="122"/>
        <end position="151"/>
    </location>
</feature>
<evidence type="ECO:0000313" key="18">
    <source>
        <dbReference type="Proteomes" id="UP000305067"/>
    </source>
</evidence>
<dbReference type="PANTHER" id="PTHR37928">
    <property type="entry name" value="CFEM DOMAIN PROTEIN (AFU_ORTHOLOGUE AFUA_6G14090)"/>
    <property type="match status" value="1"/>
</dbReference>
<organism evidence="17 18">
    <name type="scientific">Pterulicium gracile</name>
    <dbReference type="NCBI Taxonomy" id="1884261"/>
    <lineage>
        <taxon>Eukaryota</taxon>
        <taxon>Fungi</taxon>
        <taxon>Dikarya</taxon>
        <taxon>Basidiomycota</taxon>
        <taxon>Agaricomycotina</taxon>
        <taxon>Agaricomycetes</taxon>
        <taxon>Agaricomycetidae</taxon>
        <taxon>Agaricales</taxon>
        <taxon>Pleurotineae</taxon>
        <taxon>Pterulaceae</taxon>
        <taxon>Pterulicium</taxon>
    </lineage>
</organism>
<keyword evidence="7" id="KW-0479">Metal-binding</keyword>
<dbReference type="GO" id="GO:0005576">
    <property type="term" value="C:extracellular region"/>
    <property type="evidence" value="ECO:0007669"/>
    <property type="project" value="UniProtKB-SubCell"/>
</dbReference>
<dbReference type="AlphaFoldDB" id="A0A5C3Q5J3"/>
<comment type="similarity">
    <text evidence="3">Belongs to the RBT5 family.</text>
</comment>
<comment type="subcellular location">
    <subcellularLocation>
        <location evidence="1">Cell membrane</location>
        <topology evidence="1">Lipid-anchor</topology>
        <topology evidence="1">GPI-anchor</topology>
    </subcellularLocation>
    <subcellularLocation>
        <location evidence="2">Secreted</location>
    </subcellularLocation>
</comment>
<feature type="region of interest" description="Disordered" evidence="14">
    <location>
        <begin position="87"/>
        <end position="219"/>
    </location>
</feature>
<evidence type="ECO:0000256" key="12">
    <source>
        <dbReference type="ARBA" id="ARBA00023180"/>
    </source>
</evidence>
<dbReference type="GO" id="GO:0046872">
    <property type="term" value="F:metal ion binding"/>
    <property type="evidence" value="ECO:0007669"/>
    <property type="project" value="UniProtKB-KW"/>
</dbReference>
<evidence type="ECO:0000259" key="16">
    <source>
        <dbReference type="PROSITE" id="PS52012"/>
    </source>
</evidence>
<keyword evidence="10" id="KW-0472">Membrane</keyword>
<keyword evidence="4" id="KW-1003">Cell membrane</keyword>
<feature type="domain" description="CFEM" evidence="16">
    <location>
        <begin position="1"/>
        <end position="107"/>
    </location>
</feature>
<gene>
    <name evidence="17" type="ORF">BDV98DRAFT_267338</name>
</gene>
<dbReference type="InterPro" id="IPR051735">
    <property type="entry name" value="CFEM_domain"/>
</dbReference>
<accession>A0A5C3Q5J3</accession>
<dbReference type="Pfam" id="PF05730">
    <property type="entry name" value="CFEM"/>
    <property type="match status" value="1"/>
</dbReference>
<feature type="compositionally biased region" description="Low complexity" evidence="14">
    <location>
        <begin position="94"/>
        <end position="111"/>
    </location>
</feature>
<feature type="signal peptide" evidence="15">
    <location>
        <begin position="1"/>
        <end position="19"/>
    </location>
</feature>
<dbReference type="OrthoDB" id="3065412at2759"/>
<proteinExistence type="inferred from homology"/>
<dbReference type="PANTHER" id="PTHR37928:SF1">
    <property type="entry name" value="CFEM DOMAIN PROTEIN (AFU_ORTHOLOGUE AFUA_6G14090)"/>
    <property type="match status" value="1"/>
</dbReference>
<evidence type="ECO:0000256" key="1">
    <source>
        <dbReference type="ARBA" id="ARBA00004609"/>
    </source>
</evidence>
<evidence type="ECO:0000256" key="2">
    <source>
        <dbReference type="ARBA" id="ARBA00004613"/>
    </source>
</evidence>
<keyword evidence="6" id="KW-0349">Heme</keyword>
<keyword evidence="5" id="KW-0964">Secreted</keyword>
<feature type="chain" id="PRO_5023016293" description="CFEM domain-containing protein" evidence="15">
    <location>
        <begin position="20"/>
        <end position="240"/>
    </location>
</feature>
<sequence length="240" mass="23341">MMFIATFATAVLLAAGAHAQMPPCAQNCISQAVSGTGCGGPADLSCLCTNSRFQASFGGCLSGNCPGEVTQIQAALTQQCTDIGINFSHGGAPGSTPTPAPGSGQTPPGTGETSAPGGGQTPGSTPQPGGGEQVPSPGQPQPGTGTGAEPTPTSPQPQPGTPQPDPPQPGGGDTPTQPPANDSIRPPVPPADEDEEDIIGSEGSQEPATWPPPDGGALRMGAGVRAAWALVGVVVGGVLV</sequence>
<protein>
    <recommendedName>
        <fullName evidence="16">CFEM domain-containing protein</fullName>
    </recommendedName>
</protein>
<dbReference type="SMART" id="SM00747">
    <property type="entry name" value="CFEM"/>
    <property type="match status" value="1"/>
</dbReference>
<evidence type="ECO:0000256" key="6">
    <source>
        <dbReference type="ARBA" id="ARBA00022617"/>
    </source>
</evidence>
<name>A0A5C3Q5J3_9AGAR</name>
<keyword evidence="8 15" id="KW-0732">Signal</keyword>
<evidence type="ECO:0000256" key="4">
    <source>
        <dbReference type="ARBA" id="ARBA00022475"/>
    </source>
</evidence>
<evidence type="ECO:0000256" key="15">
    <source>
        <dbReference type="SAM" id="SignalP"/>
    </source>
</evidence>
<keyword evidence="13" id="KW-0449">Lipoprotein</keyword>
<reference evidence="17 18" key="1">
    <citation type="journal article" date="2019" name="Nat. Ecol. Evol.">
        <title>Megaphylogeny resolves global patterns of mushroom evolution.</title>
        <authorList>
            <person name="Varga T."/>
            <person name="Krizsan K."/>
            <person name="Foldi C."/>
            <person name="Dima B."/>
            <person name="Sanchez-Garcia M."/>
            <person name="Sanchez-Ramirez S."/>
            <person name="Szollosi G.J."/>
            <person name="Szarkandi J.G."/>
            <person name="Papp V."/>
            <person name="Albert L."/>
            <person name="Andreopoulos W."/>
            <person name="Angelini C."/>
            <person name="Antonin V."/>
            <person name="Barry K.W."/>
            <person name="Bougher N.L."/>
            <person name="Buchanan P."/>
            <person name="Buyck B."/>
            <person name="Bense V."/>
            <person name="Catcheside P."/>
            <person name="Chovatia M."/>
            <person name="Cooper J."/>
            <person name="Damon W."/>
            <person name="Desjardin D."/>
            <person name="Finy P."/>
            <person name="Geml J."/>
            <person name="Haridas S."/>
            <person name="Hughes K."/>
            <person name="Justo A."/>
            <person name="Karasinski D."/>
            <person name="Kautmanova I."/>
            <person name="Kiss B."/>
            <person name="Kocsube S."/>
            <person name="Kotiranta H."/>
            <person name="LaButti K.M."/>
            <person name="Lechner B.E."/>
            <person name="Liimatainen K."/>
            <person name="Lipzen A."/>
            <person name="Lukacs Z."/>
            <person name="Mihaltcheva S."/>
            <person name="Morgado L.N."/>
            <person name="Niskanen T."/>
            <person name="Noordeloos M.E."/>
            <person name="Ohm R.A."/>
            <person name="Ortiz-Santana B."/>
            <person name="Ovrebo C."/>
            <person name="Racz N."/>
            <person name="Riley R."/>
            <person name="Savchenko A."/>
            <person name="Shiryaev A."/>
            <person name="Soop K."/>
            <person name="Spirin V."/>
            <person name="Szebenyi C."/>
            <person name="Tomsovsky M."/>
            <person name="Tulloss R.E."/>
            <person name="Uehling J."/>
            <person name="Grigoriev I.V."/>
            <person name="Vagvolgyi C."/>
            <person name="Papp T."/>
            <person name="Martin F.M."/>
            <person name="Miettinen O."/>
            <person name="Hibbett D.S."/>
            <person name="Nagy L.G."/>
        </authorList>
    </citation>
    <scope>NUCLEOTIDE SEQUENCE [LARGE SCALE GENOMIC DNA]</scope>
    <source>
        <strain evidence="17 18">CBS 309.79</strain>
    </source>
</reference>
<evidence type="ECO:0000256" key="3">
    <source>
        <dbReference type="ARBA" id="ARBA00010031"/>
    </source>
</evidence>
<dbReference type="GO" id="GO:0005886">
    <property type="term" value="C:plasma membrane"/>
    <property type="evidence" value="ECO:0007669"/>
    <property type="project" value="UniProtKB-SubCell"/>
</dbReference>
<dbReference type="InterPro" id="IPR008427">
    <property type="entry name" value="Extracellular_membr_CFEM_dom"/>
</dbReference>
<evidence type="ECO:0000313" key="17">
    <source>
        <dbReference type="EMBL" id="TFK97374.1"/>
    </source>
</evidence>
<evidence type="ECO:0000256" key="5">
    <source>
        <dbReference type="ARBA" id="ARBA00022525"/>
    </source>
</evidence>
<evidence type="ECO:0000256" key="11">
    <source>
        <dbReference type="ARBA" id="ARBA00023157"/>
    </source>
</evidence>
<dbReference type="Proteomes" id="UP000305067">
    <property type="component" value="Unassembled WGS sequence"/>
</dbReference>
<evidence type="ECO:0000256" key="10">
    <source>
        <dbReference type="ARBA" id="ARBA00023136"/>
    </source>
</evidence>
<keyword evidence="18" id="KW-1185">Reference proteome</keyword>
<evidence type="ECO:0000256" key="7">
    <source>
        <dbReference type="ARBA" id="ARBA00022723"/>
    </source>
</evidence>
<dbReference type="EMBL" id="ML178848">
    <property type="protein sequence ID" value="TFK97374.1"/>
    <property type="molecule type" value="Genomic_DNA"/>
</dbReference>
<dbReference type="PROSITE" id="PS52012">
    <property type="entry name" value="CFEM"/>
    <property type="match status" value="1"/>
</dbReference>
<keyword evidence="9" id="KW-0408">Iron</keyword>
<keyword evidence="11" id="KW-1015">Disulfide bond</keyword>
<evidence type="ECO:0000256" key="14">
    <source>
        <dbReference type="SAM" id="MobiDB-lite"/>
    </source>
</evidence>
<dbReference type="STRING" id="1884261.A0A5C3Q5J3"/>
<evidence type="ECO:0000256" key="13">
    <source>
        <dbReference type="ARBA" id="ARBA00023288"/>
    </source>
</evidence>
<keyword evidence="12" id="KW-0325">Glycoprotein</keyword>
<evidence type="ECO:0000256" key="8">
    <source>
        <dbReference type="ARBA" id="ARBA00022729"/>
    </source>
</evidence>